<dbReference type="PANTHER" id="PTHR21483">
    <property type="entry name" value="RNA POLYMERASE II-ASSOCIATED PROTEIN 1"/>
    <property type="match status" value="1"/>
</dbReference>
<name>A0A2G8JC97_STIJA</name>
<comment type="caution">
    <text evidence="2">The sequence shown here is derived from an EMBL/GenBank/DDBJ whole genome shotgun (WGS) entry which is preliminary data.</text>
</comment>
<accession>A0A2G8JC97</accession>
<proteinExistence type="predicted"/>
<dbReference type="AlphaFoldDB" id="A0A2G8JC97"/>
<dbReference type="InterPro" id="IPR016024">
    <property type="entry name" value="ARM-type_fold"/>
</dbReference>
<dbReference type="Proteomes" id="UP000230750">
    <property type="component" value="Unassembled WGS sequence"/>
</dbReference>
<dbReference type="STRING" id="307972.A0A2G8JC97"/>
<organism evidence="2 3">
    <name type="scientific">Stichopus japonicus</name>
    <name type="common">Sea cucumber</name>
    <dbReference type="NCBI Taxonomy" id="307972"/>
    <lineage>
        <taxon>Eukaryota</taxon>
        <taxon>Metazoa</taxon>
        <taxon>Echinodermata</taxon>
        <taxon>Eleutherozoa</taxon>
        <taxon>Echinozoa</taxon>
        <taxon>Holothuroidea</taxon>
        <taxon>Aspidochirotacea</taxon>
        <taxon>Aspidochirotida</taxon>
        <taxon>Stichopodidae</taxon>
        <taxon>Apostichopus</taxon>
    </lineage>
</organism>
<evidence type="ECO:0000259" key="1">
    <source>
        <dbReference type="Pfam" id="PF08620"/>
    </source>
</evidence>
<dbReference type="OrthoDB" id="348201at2759"/>
<dbReference type="PANTHER" id="PTHR21483:SF18">
    <property type="entry name" value="RNA POLYMERASE II-ASSOCIATED PROTEIN 1"/>
    <property type="match status" value="1"/>
</dbReference>
<evidence type="ECO:0000313" key="2">
    <source>
        <dbReference type="EMBL" id="PIK33367.1"/>
    </source>
</evidence>
<dbReference type="Pfam" id="PF08620">
    <property type="entry name" value="RPAP1_C"/>
    <property type="match status" value="1"/>
</dbReference>
<gene>
    <name evidence="2" type="ORF">BSL78_29816</name>
</gene>
<evidence type="ECO:0000313" key="3">
    <source>
        <dbReference type="Proteomes" id="UP000230750"/>
    </source>
</evidence>
<dbReference type="EMBL" id="MRZV01002599">
    <property type="protein sequence ID" value="PIK33367.1"/>
    <property type="molecule type" value="Genomic_DNA"/>
</dbReference>
<sequence>MFMYLVNVMIQIPGYSLEELFTLARSSVLNQRVLSLQTLSRIVYNSRLQELGGDLSEPLLPTLLEAGILFLMRWSIDDTNEGVISAAVEGLAALLVQPGDEDTLDRIYAWYHGNNLPPLIPLLKEENEELDENGQPMKDEDISDPQMVQRDVIKALLRMNTLRRFCFILDKVRPPAPTVLNILSILIRTSRHSSQAAFEICKCPKLLEVIVREFLPMAGWKQQGAQVADVYGYPVVSALKLLRVLCATGRNRAASLIAQFRLQPLLLRYLSEEPSDMSLDIASAFHISMEAIRLWHTCVEYGQLTEMYSELYPILVQHLQLFQRLSVLPLPATTTAGDETVHRLQLRRSGTLILLLEGVVQVAGAAASLHQNS</sequence>
<dbReference type="InterPro" id="IPR013929">
    <property type="entry name" value="RPAP1_C"/>
</dbReference>
<dbReference type="InterPro" id="IPR039913">
    <property type="entry name" value="RPAP1/Rba50"/>
</dbReference>
<feature type="domain" description="RPAP1 C-terminal" evidence="1">
    <location>
        <begin position="13"/>
        <end position="45"/>
    </location>
</feature>
<reference evidence="2 3" key="1">
    <citation type="journal article" date="2017" name="PLoS Biol.">
        <title>The sea cucumber genome provides insights into morphological evolution and visceral regeneration.</title>
        <authorList>
            <person name="Zhang X."/>
            <person name="Sun L."/>
            <person name="Yuan J."/>
            <person name="Sun Y."/>
            <person name="Gao Y."/>
            <person name="Zhang L."/>
            <person name="Li S."/>
            <person name="Dai H."/>
            <person name="Hamel J.F."/>
            <person name="Liu C."/>
            <person name="Yu Y."/>
            <person name="Liu S."/>
            <person name="Lin W."/>
            <person name="Guo K."/>
            <person name="Jin S."/>
            <person name="Xu P."/>
            <person name="Storey K.B."/>
            <person name="Huan P."/>
            <person name="Zhang T."/>
            <person name="Zhou Y."/>
            <person name="Zhang J."/>
            <person name="Lin C."/>
            <person name="Li X."/>
            <person name="Xing L."/>
            <person name="Huo D."/>
            <person name="Sun M."/>
            <person name="Wang L."/>
            <person name="Mercier A."/>
            <person name="Li F."/>
            <person name="Yang H."/>
            <person name="Xiang J."/>
        </authorList>
    </citation>
    <scope>NUCLEOTIDE SEQUENCE [LARGE SCALE GENOMIC DNA]</scope>
    <source>
        <strain evidence="2">Shaxun</strain>
        <tissue evidence="2">Muscle</tissue>
    </source>
</reference>
<dbReference type="GO" id="GO:0006366">
    <property type="term" value="P:transcription by RNA polymerase II"/>
    <property type="evidence" value="ECO:0007669"/>
    <property type="project" value="InterPro"/>
</dbReference>
<keyword evidence="3" id="KW-1185">Reference proteome</keyword>
<dbReference type="SUPFAM" id="SSF48371">
    <property type="entry name" value="ARM repeat"/>
    <property type="match status" value="1"/>
</dbReference>
<protein>
    <submittedName>
        <fullName evidence="2">Putative RNA polymerase II-associated protein 1</fullName>
    </submittedName>
</protein>